<dbReference type="GO" id="GO:0004519">
    <property type="term" value="F:endonuclease activity"/>
    <property type="evidence" value="ECO:0007669"/>
    <property type="project" value="UniProtKB-KW"/>
</dbReference>
<keyword evidence="7" id="KW-0863">Zinc-finger</keyword>
<dbReference type="InterPro" id="IPR001878">
    <property type="entry name" value="Znf_CCHC"/>
</dbReference>
<keyword evidence="1" id="KW-0808">Transferase</keyword>
<proteinExistence type="predicted"/>
<evidence type="ECO:0000256" key="3">
    <source>
        <dbReference type="ARBA" id="ARBA00022722"/>
    </source>
</evidence>
<evidence type="ECO:0000313" key="11">
    <source>
        <dbReference type="Proteomes" id="UP000887013"/>
    </source>
</evidence>
<dbReference type="AlphaFoldDB" id="A0A8X6PXA1"/>
<dbReference type="GO" id="GO:0003964">
    <property type="term" value="F:RNA-directed DNA polymerase activity"/>
    <property type="evidence" value="ECO:0007669"/>
    <property type="project" value="UniProtKB-KW"/>
</dbReference>
<feature type="domain" description="CCHC-type" evidence="9">
    <location>
        <begin position="347"/>
        <end position="360"/>
    </location>
</feature>
<dbReference type="Proteomes" id="UP000887013">
    <property type="component" value="Unassembled WGS sequence"/>
</dbReference>
<dbReference type="FunFam" id="3.10.20.370:FF:000001">
    <property type="entry name" value="Retrovirus-related Pol polyprotein from transposon 17.6-like protein"/>
    <property type="match status" value="1"/>
</dbReference>
<dbReference type="GO" id="GO:0008270">
    <property type="term" value="F:zinc ion binding"/>
    <property type="evidence" value="ECO:0007669"/>
    <property type="project" value="UniProtKB-KW"/>
</dbReference>
<comment type="caution">
    <text evidence="10">The sequence shown here is derived from an EMBL/GenBank/DDBJ whole genome shotgun (WGS) entry which is preliminary data.</text>
</comment>
<dbReference type="SUPFAM" id="SSF56672">
    <property type="entry name" value="DNA/RNA polymerases"/>
    <property type="match status" value="1"/>
</dbReference>
<keyword evidence="11" id="KW-1185">Reference proteome</keyword>
<keyword evidence="6" id="KW-0695">RNA-directed DNA polymerase</keyword>
<keyword evidence="2" id="KW-0548">Nucleotidyltransferase</keyword>
<dbReference type="EMBL" id="BMAW01120361">
    <property type="protein sequence ID" value="GFT88932.1"/>
    <property type="molecule type" value="Genomic_DNA"/>
</dbReference>
<dbReference type="InterPro" id="IPR043502">
    <property type="entry name" value="DNA/RNA_pol_sf"/>
</dbReference>
<evidence type="ECO:0000256" key="8">
    <source>
        <dbReference type="SAM" id="MobiDB-lite"/>
    </source>
</evidence>
<dbReference type="GO" id="GO:0003676">
    <property type="term" value="F:nucleic acid binding"/>
    <property type="evidence" value="ECO:0007669"/>
    <property type="project" value="InterPro"/>
</dbReference>
<evidence type="ECO:0000256" key="5">
    <source>
        <dbReference type="ARBA" id="ARBA00022801"/>
    </source>
</evidence>
<organism evidence="10 11">
    <name type="scientific">Nephila pilipes</name>
    <name type="common">Giant wood spider</name>
    <name type="synonym">Nephila maculata</name>
    <dbReference type="NCBI Taxonomy" id="299642"/>
    <lineage>
        <taxon>Eukaryota</taxon>
        <taxon>Metazoa</taxon>
        <taxon>Ecdysozoa</taxon>
        <taxon>Arthropoda</taxon>
        <taxon>Chelicerata</taxon>
        <taxon>Arachnida</taxon>
        <taxon>Araneae</taxon>
        <taxon>Araneomorphae</taxon>
        <taxon>Entelegynae</taxon>
        <taxon>Araneoidea</taxon>
        <taxon>Nephilidae</taxon>
        <taxon>Nephila</taxon>
    </lineage>
</organism>
<protein>
    <submittedName>
        <fullName evidence="10">Retrotransposable element Tf2 protein type 1</fullName>
    </submittedName>
</protein>
<reference evidence="10" key="1">
    <citation type="submission" date="2020-08" db="EMBL/GenBank/DDBJ databases">
        <title>Multicomponent nature underlies the extraordinary mechanical properties of spider dragline silk.</title>
        <authorList>
            <person name="Kono N."/>
            <person name="Nakamura H."/>
            <person name="Mori M."/>
            <person name="Yoshida Y."/>
            <person name="Ohtoshi R."/>
            <person name="Malay A.D."/>
            <person name="Moran D.A.P."/>
            <person name="Tomita M."/>
            <person name="Numata K."/>
            <person name="Arakawa K."/>
        </authorList>
    </citation>
    <scope>NUCLEOTIDE SEQUENCE</scope>
</reference>
<evidence type="ECO:0000256" key="6">
    <source>
        <dbReference type="ARBA" id="ARBA00022918"/>
    </source>
</evidence>
<dbReference type="InterPro" id="IPR036875">
    <property type="entry name" value="Znf_CCHC_sf"/>
</dbReference>
<evidence type="ECO:0000256" key="4">
    <source>
        <dbReference type="ARBA" id="ARBA00022759"/>
    </source>
</evidence>
<dbReference type="SUPFAM" id="SSF57756">
    <property type="entry name" value="Retrovirus zinc finger-like domains"/>
    <property type="match status" value="1"/>
</dbReference>
<dbReference type="OrthoDB" id="6435150at2759"/>
<evidence type="ECO:0000313" key="10">
    <source>
        <dbReference type="EMBL" id="GFT88932.1"/>
    </source>
</evidence>
<dbReference type="CDD" id="cd09274">
    <property type="entry name" value="RNase_HI_RT_Ty3"/>
    <property type="match status" value="1"/>
</dbReference>
<gene>
    <name evidence="10" type="ORF">NPIL_58101</name>
</gene>
<feature type="compositionally biased region" description="Basic and acidic residues" evidence="8">
    <location>
        <begin position="298"/>
        <end position="314"/>
    </location>
</feature>
<keyword evidence="5" id="KW-0378">Hydrolase</keyword>
<feature type="region of interest" description="Disordered" evidence="8">
    <location>
        <begin position="289"/>
        <end position="332"/>
    </location>
</feature>
<evidence type="ECO:0000256" key="2">
    <source>
        <dbReference type="ARBA" id="ARBA00022695"/>
    </source>
</evidence>
<dbReference type="PROSITE" id="PS50158">
    <property type="entry name" value="ZF_CCHC"/>
    <property type="match status" value="1"/>
</dbReference>
<evidence type="ECO:0000256" key="7">
    <source>
        <dbReference type="PROSITE-ProRule" id="PRU00047"/>
    </source>
</evidence>
<keyword evidence="7" id="KW-0862">Zinc</keyword>
<name>A0A8X6PXA1_NEPPI</name>
<dbReference type="InterPro" id="IPR041373">
    <property type="entry name" value="RT_RNaseH"/>
</dbReference>
<dbReference type="PANTHER" id="PTHR37984">
    <property type="entry name" value="PROTEIN CBG26694"/>
    <property type="match status" value="1"/>
</dbReference>
<dbReference type="InterPro" id="IPR050951">
    <property type="entry name" value="Retrovirus_Pol_polyprotein"/>
</dbReference>
<evidence type="ECO:0000259" key="9">
    <source>
        <dbReference type="PROSITE" id="PS50158"/>
    </source>
</evidence>
<keyword evidence="7" id="KW-0479">Metal-binding</keyword>
<keyword evidence="3" id="KW-0540">Nuclease</keyword>
<dbReference type="PANTHER" id="PTHR37984:SF5">
    <property type="entry name" value="PROTEIN NYNRIN-LIKE"/>
    <property type="match status" value="1"/>
</dbReference>
<sequence>MKQSESFNRVPTANIEVGKQSQIHFYSCQQLIHKAYEYLKVGYLVRSVRFFILDTDLPYALLGLKSCIEFQLVTDCVKQVVAQKGINLINFSSSEGSDLSLHIDPENSVKEDASLTGLGAVLKQPDSSVDLHPVSFHSRSLKDYENNYGFTELECLAIVNSLNKFHHYLFGQKFTIHKVHAALVWLKNLKERLFRWYLQLSMYEYKFKYTKGTTDFEADMLSRDITEKNTESEGGVTKLDNHVSHLLQLEEIKEAQKRDNLIGNFIEINTVLCIPDRLDEYDSIRSTARNSLGTGPKGKIDEKFRPRIPPPERKFKNKPFPSPQRTPKWTPRHRNEDLYKSKSKLTCFNCGKEGHASRFCMRNLQTRNIPVTAQSYLIQKSTTIKEDKSEVLTAKISIPVSKPVDIYEDLVPPLSRSTEPVRVLENPINHGIWGIAYLWGLPLLIFPI</sequence>
<accession>A0A8X6PXA1</accession>
<keyword evidence="4" id="KW-0255">Endonuclease</keyword>
<evidence type="ECO:0000256" key="1">
    <source>
        <dbReference type="ARBA" id="ARBA00022679"/>
    </source>
</evidence>
<dbReference type="Pfam" id="PF17917">
    <property type="entry name" value="RT_RNaseH"/>
    <property type="match status" value="1"/>
</dbReference>
<dbReference type="GO" id="GO:0016787">
    <property type="term" value="F:hydrolase activity"/>
    <property type="evidence" value="ECO:0007669"/>
    <property type="project" value="UniProtKB-KW"/>
</dbReference>